<feature type="region of interest" description="Disordered" evidence="1">
    <location>
        <begin position="87"/>
        <end position="113"/>
    </location>
</feature>
<protein>
    <submittedName>
        <fullName evidence="2">Uncharacterized protein</fullName>
    </submittedName>
</protein>
<dbReference type="RefSeq" id="WP_328347514.1">
    <property type="nucleotide sequence ID" value="NZ_CP107906.1"/>
</dbReference>
<evidence type="ECO:0000313" key="3">
    <source>
        <dbReference type="Proteomes" id="UP001341259"/>
    </source>
</evidence>
<sequence length="113" mass="12131">MLKRCGPNAAFIAILALDGEVVAALTSAGSAEINRPQGHGIRDRNHLDLGRTVPGQRTYKTQYRPHRSGTASMRAAQMELVDIDEPALSALSTPARDSRSVPDELSTPQPLQA</sequence>
<evidence type="ECO:0000313" key="2">
    <source>
        <dbReference type="EMBL" id="WUG99077.1"/>
    </source>
</evidence>
<keyword evidence="3" id="KW-1185">Reference proteome</keyword>
<reference evidence="2 3" key="1">
    <citation type="submission" date="2022-10" db="EMBL/GenBank/DDBJ databases">
        <title>The complete genomes of actinobacterial strains from the NBC collection.</title>
        <authorList>
            <person name="Joergensen T.S."/>
            <person name="Alvarez Arevalo M."/>
            <person name="Sterndorff E.B."/>
            <person name="Faurdal D."/>
            <person name="Vuksanovic O."/>
            <person name="Mourched A.-S."/>
            <person name="Charusanti P."/>
            <person name="Shaw S."/>
            <person name="Blin K."/>
            <person name="Weber T."/>
        </authorList>
    </citation>
    <scope>NUCLEOTIDE SEQUENCE [LARGE SCALE GENOMIC DNA]</scope>
    <source>
        <strain evidence="2 3">NBC_00456</strain>
    </source>
</reference>
<proteinExistence type="predicted"/>
<evidence type="ECO:0000256" key="1">
    <source>
        <dbReference type="SAM" id="MobiDB-lite"/>
    </source>
</evidence>
<accession>A0ABZ1P5X4</accession>
<organism evidence="2 3">
    <name type="scientific">Streptomyces violaceus</name>
    <name type="common">Streptomyces venezuelae</name>
    <dbReference type="NCBI Taxonomy" id="1936"/>
    <lineage>
        <taxon>Bacteria</taxon>
        <taxon>Bacillati</taxon>
        <taxon>Actinomycetota</taxon>
        <taxon>Actinomycetes</taxon>
        <taxon>Kitasatosporales</taxon>
        <taxon>Streptomycetaceae</taxon>
        <taxon>Streptomyces</taxon>
    </lineage>
</organism>
<dbReference type="EMBL" id="CP107906">
    <property type="protein sequence ID" value="WUG99077.1"/>
    <property type="molecule type" value="Genomic_DNA"/>
</dbReference>
<feature type="compositionally biased region" description="Basic and acidic residues" evidence="1">
    <location>
        <begin position="40"/>
        <end position="49"/>
    </location>
</feature>
<dbReference type="Proteomes" id="UP001341259">
    <property type="component" value="Chromosome"/>
</dbReference>
<gene>
    <name evidence="2" type="ORF">OHB29_42425</name>
</gene>
<feature type="region of interest" description="Disordered" evidence="1">
    <location>
        <begin position="33"/>
        <end position="52"/>
    </location>
</feature>
<name>A0ABZ1P5X4_STRVL</name>